<feature type="compositionally biased region" description="Low complexity" evidence="1">
    <location>
        <begin position="42"/>
        <end position="53"/>
    </location>
</feature>
<evidence type="ECO:0000313" key="5">
    <source>
        <dbReference type="Proteomes" id="UP000228948"/>
    </source>
</evidence>
<dbReference type="InterPro" id="IPR027275">
    <property type="entry name" value="PRC-brl_dom"/>
</dbReference>
<evidence type="ECO:0000256" key="1">
    <source>
        <dbReference type="SAM" id="MobiDB-lite"/>
    </source>
</evidence>
<feature type="domain" description="PRC-barrel" evidence="3">
    <location>
        <begin position="93"/>
        <end position="158"/>
    </location>
</feature>
<dbReference type="RefSeq" id="WP_100319182.1">
    <property type="nucleotide sequence ID" value="NZ_CP024899.1"/>
</dbReference>
<dbReference type="InterPro" id="IPR011033">
    <property type="entry name" value="PRC_barrel-like_sf"/>
</dbReference>
<evidence type="ECO:0000256" key="2">
    <source>
        <dbReference type="SAM" id="SignalP"/>
    </source>
</evidence>
<name>A0A2K8KFW4_9RHOB</name>
<reference evidence="4 5" key="1">
    <citation type="submission" date="2017-11" db="EMBL/GenBank/DDBJ databases">
        <title>Revised Sequence and Annotation of the Rhodobaca barguzinensis strain alga05 Genome.</title>
        <authorList>
            <person name="Kopejtka K."/>
            <person name="Tomasch J.M."/>
            <person name="Bunk B."/>
            <person name="Koblizek M."/>
        </authorList>
    </citation>
    <scope>NUCLEOTIDE SEQUENCE [LARGE SCALE GENOMIC DNA]</scope>
    <source>
        <strain evidence="5">alga05</strain>
    </source>
</reference>
<feature type="region of interest" description="Disordered" evidence="1">
    <location>
        <begin position="25"/>
        <end position="91"/>
    </location>
</feature>
<protein>
    <recommendedName>
        <fullName evidence="3">PRC-barrel domain-containing protein</fullName>
    </recommendedName>
</protein>
<sequence length="185" mass="19371">MLKKMLATTALSALLVAPALAQDTVQPDEPIEAPAQMDDAPETTTPETDPLDAPMDEPDADMPEFGEPEAADPAPEADPLQGEDTGMPATDPIFAEDVIGADLVDFEGETIASVDDAVLDASGNVEALPVDVGGFLGFGARTVAISIDDVTMETDLDGNVVLRTALTADDLENLPEYEEEPEAEM</sequence>
<evidence type="ECO:0000313" key="4">
    <source>
        <dbReference type="EMBL" id="ATX66863.1"/>
    </source>
</evidence>
<dbReference type="Proteomes" id="UP000228948">
    <property type="component" value="Chromosome"/>
</dbReference>
<dbReference type="STRING" id="441209.GCA_001870665_02661"/>
<proteinExistence type="predicted"/>
<gene>
    <name evidence="4" type="ORF">BG454_14395</name>
</gene>
<keyword evidence="2" id="KW-0732">Signal</keyword>
<feature type="chain" id="PRO_5014972433" description="PRC-barrel domain-containing protein" evidence="2">
    <location>
        <begin position="22"/>
        <end position="185"/>
    </location>
</feature>
<dbReference type="KEGG" id="rbg:BG454_14395"/>
<dbReference type="Pfam" id="PF05239">
    <property type="entry name" value="PRC"/>
    <property type="match status" value="1"/>
</dbReference>
<feature type="compositionally biased region" description="Acidic residues" evidence="1">
    <location>
        <begin position="54"/>
        <end position="70"/>
    </location>
</feature>
<evidence type="ECO:0000259" key="3">
    <source>
        <dbReference type="Pfam" id="PF05239"/>
    </source>
</evidence>
<dbReference type="Gene3D" id="2.30.30.240">
    <property type="entry name" value="PRC-barrel domain"/>
    <property type="match status" value="1"/>
</dbReference>
<feature type="signal peptide" evidence="2">
    <location>
        <begin position="1"/>
        <end position="21"/>
    </location>
</feature>
<dbReference type="EMBL" id="CP024899">
    <property type="protein sequence ID" value="ATX66863.1"/>
    <property type="molecule type" value="Genomic_DNA"/>
</dbReference>
<keyword evidence="5" id="KW-1185">Reference proteome</keyword>
<dbReference type="OrthoDB" id="7876889at2"/>
<organism evidence="4 5">
    <name type="scientific">Roseinatronobacter bogoriensis subsp. barguzinensis</name>
    <dbReference type="NCBI Taxonomy" id="441209"/>
    <lineage>
        <taxon>Bacteria</taxon>
        <taxon>Pseudomonadati</taxon>
        <taxon>Pseudomonadota</taxon>
        <taxon>Alphaproteobacteria</taxon>
        <taxon>Rhodobacterales</taxon>
        <taxon>Paracoccaceae</taxon>
        <taxon>Roseinatronobacter</taxon>
    </lineage>
</organism>
<dbReference type="SUPFAM" id="SSF50346">
    <property type="entry name" value="PRC-barrel domain"/>
    <property type="match status" value="1"/>
</dbReference>
<accession>A0A2K8KFW4</accession>
<dbReference type="AlphaFoldDB" id="A0A2K8KFW4"/>